<organism evidence="3 4">
    <name type="scientific">Hyaloperonospora arabidopsidis (strain Emoy2)</name>
    <name type="common">Downy mildew agent</name>
    <name type="synonym">Peronospora arabidopsidis</name>
    <dbReference type="NCBI Taxonomy" id="559515"/>
    <lineage>
        <taxon>Eukaryota</taxon>
        <taxon>Sar</taxon>
        <taxon>Stramenopiles</taxon>
        <taxon>Oomycota</taxon>
        <taxon>Peronosporomycetes</taxon>
        <taxon>Peronosporales</taxon>
        <taxon>Peronosporaceae</taxon>
        <taxon>Hyaloperonospora</taxon>
    </lineage>
</organism>
<feature type="signal peptide" evidence="2">
    <location>
        <begin position="1"/>
        <end position="21"/>
    </location>
</feature>
<accession>M4BF36</accession>
<reference evidence="4" key="1">
    <citation type="journal article" date="2010" name="Science">
        <title>Signatures of adaptation to obligate biotrophy in the Hyaloperonospora arabidopsidis genome.</title>
        <authorList>
            <person name="Baxter L."/>
            <person name="Tripathy S."/>
            <person name="Ishaque N."/>
            <person name="Boot N."/>
            <person name="Cabral A."/>
            <person name="Kemen E."/>
            <person name="Thines M."/>
            <person name="Ah-Fong A."/>
            <person name="Anderson R."/>
            <person name="Badejoko W."/>
            <person name="Bittner-Eddy P."/>
            <person name="Boore J.L."/>
            <person name="Chibucos M.C."/>
            <person name="Coates M."/>
            <person name="Dehal P."/>
            <person name="Delehaunty K."/>
            <person name="Dong S."/>
            <person name="Downton P."/>
            <person name="Dumas B."/>
            <person name="Fabro G."/>
            <person name="Fronick C."/>
            <person name="Fuerstenberg S.I."/>
            <person name="Fulton L."/>
            <person name="Gaulin E."/>
            <person name="Govers F."/>
            <person name="Hughes L."/>
            <person name="Humphray S."/>
            <person name="Jiang R.H."/>
            <person name="Judelson H."/>
            <person name="Kamoun S."/>
            <person name="Kyung K."/>
            <person name="Meijer H."/>
            <person name="Minx P."/>
            <person name="Morris P."/>
            <person name="Nelson J."/>
            <person name="Phuntumart V."/>
            <person name="Qutob D."/>
            <person name="Rehmany A."/>
            <person name="Rougon-Cardoso A."/>
            <person name="Ryden P."/>
            <person name="Torto-Alalibo T."/>
            <person name="Studholme D."/>
            <person name="Wang Y."/>
            <person name="Win J."/>
            <person name="Wood J."/>
            <person name="Clifton S.W."/>
            <person name="Rogers J."/>
            <person name="Van den Ackerveken G."/>
            <person name="Jones J.D."/>
            <person name="McDowell J.M."/>
            <person name="Beynon J."/>
            <person name="Tyler B.M."/>
        </authorList>
    </citation>
    <scope>NUCLEOTIDE SEQUENCE [LARGE SCALE GENOMIC DNA]</scope>
    <source>
        <strain evidence="4">Emoy2</strain>
    </source>
</reference>
<dbReference type="AlphaFoldDB" id="M4BF36"/>
<evidence type="ECO:0008006" key="5">
    <source>
        <dbReference type="Google" id="ProtNLM"/>
    </source>
</evidence>
<protein>
    <recommendedName>
        <fullName evidence="5">RxLR effector candidate protein</fullName>
    </recommendedName>
</protein>
<dbReference type="VEuPathDB" id="FungiDB:HpaG804904"/>
<feature type="chain" id="PRO_5004049107" description="RxLR effector candidate protein" evidence="2">
    <location>
        <begin position="22"/>
        <end position="79"/>
    </location>
</feature>
<dbReference type="EMBL" id="JH598194">
    <property type="status" value="NOT_ANNOTATED_CDS"/>
    <property type="molecule type" value="Genomic_DNA"/>
</dbReference>
<keyword evidence="2" id="KW-0732">Signal</keyword>
<evidence type="ECO:0000256" key="1">
    <source>
        <dbReference type="SAM" id="MobiDB-lite"/>
    </source>
</evidence>
<dbReference type="InParanoid" id="M4BF36"/>
<dbReference type="Proteomes" id="UP000011713">
    <property type="component" value="Unassembled WGS sequence"/>
</dbReference>
<keyword evidence="4" id="KW-1185">Reference proteome</keyword>
<evidence type="ECO:0000313" key="3">
    <source>
        <dbReference type="EnsemblProtists" id="HpaP804904"/>
    </source>
</evidence>
<sequence>MRVHYLCLALLVALYTTHSAAVSLGQDEPTEHRLLRVEAPGAADADNNGNQEGIEGDTSEERGGGPFEGFSLRALSSRC</sequence>
<evidence type="ECO:0000313" key="4">
    <source>
        <dbReference type="Proteomes" id="UP000011713"/>
    </source>
</evidence>
<proteinExistence type="predicted"/>
<dbReference type="EnsemblProtists" id="HpaT804904">
    <property type="protein sequence ID" value="HpaP804904"/>
    <property type="gene ID" value="HpaG804904"/>
</dbReference>
<dbReference type="HOGENOM" id="CLU_2611147_0_0_1"/>
<feature type="compositionally biased region" description="Low complexity" evidence="1">
    <location>
        <begin position="41"/>
        <end position="50"/>
    </location>
</feature>
<evidence type="ECO:0000256" key="2">
    <source>
        <dbReference type="SAM" id="SignalP"/>
    </source>
</evidence>
<reference evidence="3" key="2">
    <citation type="submission" date="2015-06" db="UniProtKB">
        <authorList>
            <consortium name="EnsemblProtists"/>
        </authorList>
    </citation>
    <scope>IDENTIFICATION</scope>
    <source>
        <strain evidence="3">Emoy2</strain>
    </source>
</reference>
<feature type="region of interest" description="Disordered" evidence="1">
    <location>
        <begin position="38"/>
        <end position="79"/>
    </location>
</feature>
<name>M4BF36_HYAAE</name>